<protein>
    <recommendedName>
        <fullName evidence="2">dUTP diphosphatase</fullName>
        <ecNumber evidence="2">3.6.1.23</ecNumber>
    </recommendedName>
</protein>
<dbReference type="InterPro" id="IPR033704">
    <property type="entry name" value="dUTPase_trimeric"/>
</dbReference>
<dbReference type="EMBL" id="CP015136">
    <property type="protein sequence ID" value="AMY11347.1"/>
    <property type="molecule type" value="Genomic_DNA"/>
</dbReference>
<accession>A0A143PRJ6</accession>
<evidence type="ECO:0000313" key="7">
    <source>
        <dbReference type="EMBL" id="AMY11347.1"/>
    </source>
</evidence>
<feature type="domain" description="dUTPase-like" evidence="6">
    <location>
        <begin position="19"/>
        <end position="148"/>
    </location>
</feature>
<dbReference type="InterPro" id="IPR008181">
    <property type="entry name" value="dUTPase"/>
</dbReference>
<gene>
    <name evidence="7" type="primary">dut</name>
    <name evidence="7" type="ORF">LuPra_04597</name>
</gene>
<dbReference type="GO" id="GO:0006226">
    <property type="term" value="P:dUMP biosynthetic process"/>
    <property type="evidence" value="ECO:0007669"/>
    <property type="project" value="InterPro"/>
</dbReference>
<dbReference type="EC" id="3.6.1.23" evidence="2"/>
<dbReference type="NCBIfam" id="TIGR00576">
    <property type="entry name" value="dut"/>
    <property type="match status" value="1"/>
</dbReference>
<dbReference type="InterPro" id="IPR029054">
    <property type="entry name" value="dUTPase-like"/>
</dbReference>
<dbReference type="PANTHER" id="PTHR11241:SF0">
    <property type="entry name" value="DEOXYURIDINE 5'-TRIPHOSPHATE NUCLEOTIDOHYDROLASE"/>
    <property type="match status" value="1"/>
</dbReference>
<evidence type="ECO:0000256" key="1">
    <source>
        <dbReference type="ARBA" id="ARBA00006581"/>
    </source>
</evidence>
<name>A0A143PRJ6_LUTPR</name>
<reference evidence="8" key="2">
    <citation type="submission" date="2016-04" db="EMBL/GenBank/DDBJ databases">
        <title>First Complete Genome Sequence of a Subdivision 6 Acidobacterium.</title>
        <authorList>
            <person name="Huang S."/>
            <person name="Vieira S."/>
            <person name="Bunk B."/>
            <person name="Riedel T."/>
            <person name="Sproeer C."/>
            <person name="Overmann J."/>
        </authorList>
    </citation>
    <scope>NUCLEOTIDE SEQUENCE [LARGE SCALE GENOMIC DNA]</scope>
    <source>
        <strain evidence="8">DSM 100886 HEG_-6_39</strain>
    </source>
</reference>
<comment type="similarity">
    <text evidence="1">Belongs to the dUTPase family.</text>
</comment>
<dbReference type="STRING" id="1855912.LuPra_04597"/>
<dbReference type="GO" id="GO:0046081">
    <property type="term" value="P:dUTP catabolic process"/>
    <property type="evidence" value="ECO:0007669"/>
    <property type="project" value="InterPro"/>
</dbReference>
<dbReference type="RefSeq" id="WP_234800515.1">
    <property type="nucleotide sequence ID" value="NZ_CP015136.1"/>
</dbReference>
<comment type="catalytic activity">
    <reaction evidence="5">
        <text>dUTP + H2O = dUMP + diphosphate + H(+)</text>
        <dbReference type="Rhea" id="RHEA:10248"/>
        <dbReference type="ChEBI" id="CHEBI:15377"/>
        <dbReference type="ChEBI" id="CHEBI:15378"/>
        <dbReference type="ChEBI" id="CHEBI:33019"/>
        <dbReference type="ChEBI" id="CHEBI:61555"/>
        <dbReference type="ChEBI" id="CHEBI:246422"/>
        <dbReference type="EC" id="3.6.1.23"/>
    </reaction>
</comment>
<evidence type="ECO:0000256" key="3">
    <source>
        <dbReference type="ARBA" id="ARBA00022801"/>
    </source>
</evidence>
<dbReference type="CDD" id="cd07557">
    <property type="entry name" value="trimeric_dUTPase"/>
    <property type="match status" value="1"/>
</dbReference>
<dbReference type="GO" id="GO:0000287">
    <property type="term" value="F:magnesium ion binding"/>
    <property type="evidence" value="ECO:0007669"/>
    <property type="project" value="InterPro"/>
</dbReference>
<dbReference type="AlphaFoldDB" id="A0A143PRJ6"/>
<dbReference type="NCBIfam" id="NF001862">
    <property type="entry name" value="PRK00601.1"/>
    <property type="match status" value="1"/>
</dbReference>
<dbReference type="InterPro" id="IPR036157">
    <property type="entry name" value="dUTPase-like_sf"/>
</dbReference>
<dbReference type="KEGG" id="abac:LuPra_04597"/>
<dbReference type="SUPFAM" id="SSF51283">
    <property type="entry name" value="dUTPase-like"/>
    <property type="match status" value="1"/>
</dbReference>
<dbReference type="Gene3D" id="2.70.40.10">
    <property type="match status" value="1"/>
</dbReference>
<proteinExistence type="inferred from homology"/>
<sequence length="149" mass="15427">MDSTNDSITVGVRCLGDRDIPRYQTPGAAAFDLAAAADLVVAPGQLALVPTGLVFAVPDGHFLAIVARSSLPRRGLIVANGLGVLDSDYRGPADEARVLVLNYTDAPVSITRGDRIAQAFVLKVPRVAFVPLAHDDGQGSRGGFGSTGT</sequence>
<organism evidence="7 8">
    <name type="scientific">Luteitalea pratensis</name>
    <dbReference type="NCBI Taxonomy" id="1855912"/>
    <lineage>
        <taxon>Bacteria</taxon>
        <taxon>Pseudomonadati</taxon>
        <taxon>Acidobacteriota</taxon>
        <taxon>Vicinamibacteria</taxon>
        <taxon>Vicinamibacterales</taxon>
        <taxon>Vicinamibacteraceae</taxon>
        <taxon>Luteitalea</taxon>
    </lineage>
</organism>
<dbReference type="Pfam" id="PF00692">
    <property type="entry name" value="dUTPase"/>
    <property type="match status" value="1"/>
</dbReference>
<evidence type="ECO:0000313" key="8">
    <source>
        <dbReference type="Proteomes" id="UP000076079"/>
    </source>
</evidence>
<dbReference type="GO" id="GO:0004170">
    <property type="term" value="F:dUTP diphosphatase activity"/>
    <property type="evidence" value="ECO:0007669"/>
    <property type="project" value="UniProtKB-EC"/>
</dbReference>
<evidence type="ECO:0000256" key="4">
    <source>
        <dbReference type="ARBA" id="ARBA00023080"/>
    </source>
</evidence>
<evidence type="ECO:0000259" key="6">
    <source>
        <dbReference type="Pfam" id="PF00692"/>
    </source>
</evidence>
<keyword evidence="3 7" id="KW-0378">Hydrolase</keyword>
<evidence type="ECO:0000256" key="2">
    <source>
        <dbReference type="ARBA" id="ARBA00012379"/>
    </source>
</evidence>
<dbReference type="Proteomes" id="UP000076079">
    <property type="component" value="Chromosome"/>
</dbReference>
<dbReference type="PANTHER" id="PTHR11241">
    <property type="entry name" value="DEOXYURIDINE 5'-TRIPHOSPHATE NUCLEOTIDOHYDROLASE"/>
    <property type="match status" value="1"/>
</dbReference>
<evidence type="ECO:0000256" key="5">
    <source>
        <dbReference type="ARBA" id="ARBA00047686"/>
    </source>
</evidence>
<keyword evidence="8" id="KW-1185">Reference proteome</keyword>
<reference evidence="7 8" key="1">
    <citation type="journal article" date="2016" name="Genome Announc.">
        <title>First Complete Genome Sequence of a Subdivision 6 Acidobacterium Strain.</title>
        <authorList>
            <person name="Huang S."/>
            <person name="Vieira S."/>
            <person name="Bunk B."/>
            <person name="Riedel T."/>
            <person name="Sproer C."/>
            <person name="Overmann J."/>
        </authorList>
    </citation>
    <scope>NUCLEOTIDE SEQUENCE [LARGE SCALE GENOMIC DNA]</scope>
    <source>
        <strain evidence="8">DSM 100886 HEG_-6_39</strain>
    </source>
</reference>
<keyword evidence="4" id="KW-0546">Nucleotide metabolism</keyword>